<evidence type="ECO:0000256" key="5">
    <source>
        <dbReference type="SAM" id="Phobius"/>
    </source>
</evidence>
<proteinExistence type="predicted"/>
<name>A0A161LVN9_9ACTN</name>
<feature type="domain" description="Methylamine utilisation protein MauE" evidence="6">
    <location>
        <begin position="1"/>
        <end position="132"/>
    </location>
</feature>
<dbReference type="InterPro" id="IPR009908">
    <property type="entry name" value="Methylamine_util_MauE"/>
</dbReference>
<dbReference type="Proteomes" id="UP000077701">
    <property type="component" value="Unassembled WGS sequence"/>
</dbReference>
<gene>
    <name evidence="7" type="ORF">PS9374_01635</name>
</gene>
<dbReference type="RefSeq" id="WP_068895810.1">
    <property type="nucleotide sequence ID" value="NZ_BDCX01000003.1"/>
</dbReference>
<evidence type="ECO:0000256" key="1">
    <source>
        <dbReference type="ARBA" id="ARBA00004141"/>
    </source>
</evidence>
<keyword evidence="2 5" id="KW-0812">Transmembrane</keyword>
<keyword evidence="3 5" id="KW-1133">Transmembrane helix</keyword>
<organism evidence="7 8">
    <name type="scientific">Planomonospora sphaerica</name>
    <dbReference type="NCBI Taxonomy" id="161355"/>
    <lineage>
        <taxon>Bacteria</taxon>
        <taxon>Bacillati</taxon>
        <taxon>Actinomycetota</taxon>
        <taxon>Actinomycetes</taxon>
        <taxon>Streptosporangiales</taxon>
        <taxon>Streptosporangiaceae</taxon>
        <taxon>Planomonospora</taxon>
    </lineage>
</organism>
<comment type="caution">
    <text evidence="7">The sequence shown here is derived from an EMBL/GenBank/DDBJ whole genome shotgun (WGS) entry which is preliminary data.</text>
</comment>
<dbReference type="GO" id="GO:0030416">
    <property type="term" value="P:methylamine metabolic process"/>
    <property type="evidence" value="ECO:0007669"/>
    <property type="project" value="InterPro"/>
</dbReference>
<evidence type="ECO:0000256" key="2">
    <source>
        <dbReference type="ARBA" id="ARBA00022692"/>
    </source>
</evidence>
<dbReference type="UniPathway" id="UPA00895"/>
<keyword evidence="4 5" id="KW-0472">Membrane</keyword>
<feature type="transmembrane region" description="Helical" evidence="5">
    <location>
        <begin position="122"/>
        <end position="140"/>
    </location>
</feature>
<accession>A0A161LVN9</accession>
<dbReference type="Pfam" id="PF07291">
    <property type="entry name" value="MauE"/>
    <property type="match status" value="1"/>
</dbReference>
<protein>
    <submittedName>
        <fullName evidence="7">Methylamine utilization protein MauE</fullName>
    </submittedName>
</protein>
<dbReference type="GO" id="GO:0016020">
    <property type="term" value="C:membrane"/>
    <property type="evidence" value="ECO:0007669"/>
    <property type="project" value="UniProtKB-SubCell"/>
</dbReference>
<comment type="subcellular location">
    <subcellularLocation>
        <location evidence="1">Membrane</location>
        <topology evidence="1">Multi-pass membrane protein</topology>
    </subcellularLocation>
</comment>
<evidence type="ECO:0000259" key="6">
    <source>
        <dbReference type="Pfam" id="PF07291"/>
    </source>
</evidence>
<keyword evidence="8" id="KW-1185">Reference proteome</keyword>
<evidence type="ECO:0000256" key="3">
    <source>
        <dbReference type="ARBA" id="ARBA00022989"/>
    </source>
</evidence>
<sequence length="176" mass="17714">MEYVLVCCRLLIGVVFVFSAAGKLRGRDAYASFRAAAGELAPRVPLLPRRLVPPAVVAGELAAAVLLAVPAAAGAGFAIAVVLLAAFTVAIAAAVRSRRRVSCNCFGSPSAPVGPAQLVRNGILLTASLAGTVLAFTTASPELEPAGVAAAVVIGLTGAGLVLLTEEIAELFRPLA</sequence>
<dbReference type="EMBL" id="BDCX01000003">
    <property type="protein sequence ID" value="GAT65991.1"/>
    <property type="molecule type" value="Genomic_DNA"/>
</dbReference>
<evidence type="ECO:0000313" key="7">
    <source>
        <dbReference type="EMBL" id="GAT65991.1"/>
    </source>
</evidence>
<feature type="transmembrane region" description="Helical" evidence="5">
    <location>
        <begin position="61"/>
        <end position="94"/>
    </location>
</feature>
<dbReference type="AlphaFoldDB" id="A0A161LVN9"/>
<reference evidence="8" key="2">
    <citation type="submission" date="2016-04" db="EMBL/GenBank/DDBJ databases">
        <title>Planomonospora sphaerica JCM9374 whole genome shotgun sequence.</title>
        <authorList>
            <person name="Suzuki T."/>
            <person name="Dohra H."/>
            <person name="Kodani S."/>
        </authorList>
    </citation>
    <scope>NUCLEOTIDE SEQUENCE [LARGE SCALE GENOMIC DNA]</scope>
    <source>
        <strain evidence="8">JCM 9374</strain>
    </source>
</reference>
<feature type="transmembrane region" description="Helical" evidence="5">
    <location>
        <begin position="146"/>
        <end position="164"/>
    </location>
</feature>
<evidence type="ECO:0000256" key="4">
    <source>
        <dbReference type="ARBA" id="ARBA00023136"/>
    </source>
</evidence>
<evidence type="ECO:0000313" key="8">
    <source>
        <dbReference type="Proteomes" id="UP000077701"/>
    </source>
</evidence>
<reference evidence="7 8" key="1">
    <citation type="journal article" date="2016" name="Genome Announc.">
        <title>Draft Genome Sequence of Planomonospora sphaerica JCM9374, a Rare Actinomycete.</title>
        <authorList>
            <person name="Dohra H."/>
            <person name="Suzuki T."/>
            <person name="Inoue Y."/>
            <person name="Kodani S."/>
        </authorList>
    </citation>
    <scope>NUCLEOTIDE SEQUENCE [LARGE SCALE GENOMIC DNA]</scope>
    <source>
        <strain evidence="7 8">JCM 9374</strain>
    </source>
</reference>